<protein>
    <submittedName>
        <fullName evidence="1">Uncharacterized protein</fullName>
    </submittedName>
</protein>
<proteinExistence type="predicted"/>
<evidence type="ECO:0000313" key="2">
    <source>
        <dbReference type="Proteomes" id="UP000001697"/>
    </source>
</evidence>
<organism evidence="1 2">
    <name type="scientific">Limosilactobacillus fermentum (strain NBRC 3956 / LMG 18251)</name>
    <name type="common">Lactobacillus fermentum</name>
    <dbReference type="NCBI Taxonomy" id="334390"/>
    <lineage>
        <taxon>Bacteria</taxon>
        <taxon>Bacillati</taxon>
        <taxon>Bacillota</taxon>
        <taxon>Bacilli</taxon>
        <taxon>Lactobacillales</taxon>
        <taxon>Lactobacillaceae</taxon>
        <taxon>Limosilactobacillus</taxon>
    </lineage>
</organism>
<keyword evidence="2" id="KW-1185">Reference proteome</keyword>
<sequence length="188" mass="22224">MRRRAYVGRSTKGMMEDSRMKYEQILAILDEWIATYEQEFDYLWVQGRMKVLDKSIKDRREKLDKTFIKIPFTGKRLFDDIGVLPGHKWIPTALMEDAKEVTKYNRLLEQAKRMVTDLIETQSALIPEVEQLAREIDNLPESEIDHRLTDRTSRIASYMSSTQAQRRAIDNITNEPKKRITWWKVGAK</sequence>
<dbReference type="Proteomes" id="UP000001697">
    <property type="component" value="Chromosome"/>
</dbReference>
<evidence type="ECO:0000313" key="1">
    <source>
        <dbReference type="EMBL" id="BAG26563.1"/>
    </source>
</evidence>
<dbReference type="KEGG" id="lfe:LAF_0227"/>
<name>A0ABF7R129_LIMF3</name>
<gene>
    <name evidence="1" type="ordered locus">LAF_0227</name>
</gene>
<reference evidence="1 2" key="1">
    <citation type="journal article" date="2008" name="DNA Res.">
        <title>Comparative genome analysis of Lactobacillus reuteri and Lactobacillus fermentum reveal a genomic island for reuterin and cobalamin production.</title>
        <authorList>
            <person name="Morita H."/>
            <person name="Toh H."/>
            <person name="Fukuda S."/>
            <person name="Horikawa H."/>
            <person name="Oshima K."/>
            <person name="Suzuki T."/>
            <person name="Murakami M."/>
            <person name="Hisamatsu S."/>
            <person name="Kato Y."/>
            <person name="Takizawa T."/>
            <person name="Fukuoka H."/>
            <person name="Yoshimura T."/>
            <person name="Itoh K."/>
            <person name="O'Sullivan D.J."/>
            <person name="McKay L.L."/>
            <person name="Ohno H."/>
            <person name="Kikuchi J."/>
            <person name="Masaoka T."/>
            <person name="Hattori M."/>
        </authorList>
    </citation>
    <scope>NUCLEOTIDE SEQUENCE [LARGE SCALE GENOMIC DNA]</scope>
    <source>
        <strain evidence="2">NBRC 3956 / LMG 18251</strain>
    </source>
</reference>
<dbReference type="AlphaFoldDB" id="A0ABF7R129"/>
<dbReference type="EMBL" id="AP008937">
    <property type="protein sequence ID" value="BAG26563.1"/>
    <property type="molecule type" value="Genomic_DNA"/>
</dbReference>
<accession>A0ABF7R129</accession>